<dbReference type="AlphaFoldDB" id="A0A2D6YJT1"/>
<dbReference type="Gene3D" id="3.10.105.10">
    <property type="entry name" value="Dipeptide-binding Protein, Domain 3"/>
    <property type="match status" value="1"/>
</dbReference>
<dbReference type="GO" id="GO:0042597">
    <property type="term" value="C:periplasmic space"/>
    <property type="evidence" value="ECO:0007669"/>
    <property type="project" value="UniProtKB-ARBA"/>
</dbReference>
<dbReference type="GO" id="GO:0030313">
    <property type="term" value="C:cell envelope"/>
    <property type="evidence" value="ECO:0007669"/>
    <property type="project" value="UniProtKB-SubCell"/>
</dbReference>
<comment type="subcellular location">
    <subcellularLocation>
        <location evidence="1">Cell envelope</location>
    </subcellularLocation>
</comment>
<feature type="domain" description="Solute-binding protein family 5" evidence="5">
    <location>
        <begin position="65"/>
        <end position="453"/>
    </location>
</feature>
<dbReference type="InterPro" id="IPR000914">
    <property type="entry name" value="SBP_5_dom"/>
</dbReference>
<comment type="similarity">
    <text evidence="2">Belongs to the bacterial solute-binding protein 5 family.</text>
</comment>
<evidence type="ECO:0000259" key="5">
    <source>
        <dbReference type="Pfam" id="PF00496"/>
    </source>
</evidence>
<sequence>SSVLAGGNGLPKDAALPYQQLLRVPCDRTRIKVTFDFAVSVYQRYACIADLFQGTLIDPDKDFNVIPAAAESWSVDASGKVWTFKLSKGLQWSDGTPLTAADYEATFRYSADPSSAWDFTWFYSFIGAGGIKNWSKVIAGEMPTSALGIRAVDDMTLEVETEGVFPPLPGVMKFAFLLSKKALEAHGPYYNNDPETAVSAGPYVLTEFDPGNRIVVEANPNYKGYRPARLQRIEGIYMSPATFFTAFQQGEVDTVPYEYLTPADFKIIESDPTLKENYLRHFGDFRTDYLLFDTYTAPFNNLDVRKAFAYALDRDAIVKNVYGEIKAMPAHSMLMPGYPASDTKGELTQYQTFDCPKAKKHLADAGYPDGKGFPDQEMWLRGEGPAMSAVYQASAASIAQCLNIQIEVSNKDGKVYMDALNAKPTQLTLGAVSYGMDFLDPANLLGIWVSSGRHSWTNEKFDSMVAEASNLVGDDKKREQMFRDAQKILVDDVGGVFIAHRWQGDLFKPYVQGDSFRVPDSNGISGKHWGNDWYWGNVYITNAK</sequence>
<reference evidence="7" key="1">
    <citation type="submission" date="2017-09" db="EMBL/GenBank/DDBJ databases">
        <title>The Reconstruction of 2,631 Draft Metagenome-Assembled Genomes from the Global Oceans.</title>
        <authorList>
            <person name="Tully B.J."/>
            <person name="Graham E.D."/>
            <person name="Heidelberg J.F."/>
        </authorList>
    </citation>
    <scope>NUCLEOTIDE SEQUENCE [LARGE SCALE GENOMIC DNA]</scope>
</reference>
<protein>
    <submittedName>
        <fullName evidence="6">ABC transporter substrate-binding protein</fullName>
    </submittedName>
</protein>
<keyword evidence="3" id="KW-0813">Transport</keyword>
<dbReference type="Gene3D" id="3.40.190.10">
    <property type="entry name" value="Periplasmic binding protein-like II"/>
    <property type="match status" value="1"/>
</dbReference>
<dbReference type="GO" id="GO:0015833">
    <property type="term" value="P:peptide transport"/>
    <property type="evidence" value="ECO:0007669"/>
    <property type="project" value="TreeGrafter"/>
</dbReference>
<name>A0A2D6YJT1_9DELT</name>
<evidence type="ECO:0000256" key="4">
    <source>
        <dbReference type="ARBA" id="ARBA00022729"/>
    </source>
</evidence>
<dbReference type="InterPro" id="IPR039424">
    <property type="entry name" value="SBP_5"/>
</dbReference>
<dbReference type="PANTHER" id="PTHR30290">
    <property type="entry name" value="PERIPLASMIC BINDING COMPONENT OF ABC TRANSPORTER"/>
    <property type="match status" value="1"/>
</dbReference>
<evidence type="ECO:0000256" key="2">
    <source>
        <dbReference type="ARBA" id="ARBA00005695"/>
    </source>
</evidence>
<evidence type="ECO:0000313" key="7">
    <source>
        <dbReference type="Proteomes" id="UP000226525"/>
    </source>
</evidence>
<organism evidence="6 7">
    <name type="scientific">SAR324 cluster bacterium</name>
    <dbReference type="NCBI Taxonomy" id="2024889"/>
    <lineage>
        <taxon>Bacteria</taxon>
        <taxon>Deltaproteobacteria</taxon>
        <taxon>SAR324 cluster</taxon>
    </lineage>
</organism>
<dbReference type="EMBL" id="NZEX01000093">
    <property type="protein sequence ID" value="MAH63467.1"/>
    <property type="molecule type" value="Genomic_DNA"/>
</dbReference>
<accession>A0A2D6YJT1</accession>
<dbReference type="GO" id="GO:0043190">
    <property type="term" value="C:ATP-binding cassette (ABC) transporter complex"/>
    <property type="evidence" value="ECO:0007669"/>
    <property type="project" value="InterPro"/>
</dbReference>
<evidence type="ECO:0000313" key="6">
    <source>
        <dbReference type="EMBL" id="MAH63467.1"/>
    </source>
</evidence>
<dbReference type="Gene3D" id="3.90.76.10">
    <property type="entry name" value="Dipeptide-binding Protein, Domain 1"/>
    <property type="match status" value="1"/>
</dbReference>
<dbReference type="PIRSF" id="PIRSF002741">
    <property type="entry name" value="MppA"/>
    <property type="match status" value="1"/>
</dbReference>
<dbReference type="PANTHER" id="PTHR30290:SF10">
    <property type="entry name" value="PERIPLASMIC OLIGOPEPTIDE-BINDING PROTEIN-RELATED"/>
    <property type="match status" value="1"/>
</dbReference>
<evidence type="ECO:0000256" key="3">
    <source>
        <dbReference type="ARBA" id="ARBA00022448"/>
    </source>
</evidence>
<keyword evidence="4" id="KW-0732">Signal</keyword>
<dbReference type="InterPro" id="IPR030678">
    <property type="entry name" value="Peptide/Ni-bd"/>
</dbReference>
<dbReference type="Pfam" id="PF00496">
    <property type="entry name" value="SBP_bac_5"/>
    <property type="match status" value="1"/>
</dbReference>
<dbReference type="GO" id="GO:1904680">
    <property type="term" value="F:peptide transmembrane transporter activity"/>
    <property type="evidence" value="ECO:0007669"/>
    <property type="project" value="TreeGrafter"/>
</dbReference>
<proteinExistence type="inferred from homology"/>
<gene>
    <name evidence="6" type="ORF">CMN54_08500</name>
</gene>
<evidence type="ECO:0000256" key="1">
    <source>
        <dbReference type="ARBA" id="ARBA00004196"/>
    </source>
</evidence>
<dbReference type="SUPFAM" id="SSF53850">
    <property type="entry name" value="Periplasmic binding protein-like II"/>
    <property type="match status" value="1"/>
</dbReference>
<dbReference type="Proteomes" id="UP000226525">
    <property type="component" value="Unassembled WGS sequence"/>
</dbReference>
<dbReference type="CDD" id="cd08504">
    <property type="entry name" value="PBP2_OppA"/>
    <property type="match status" value="1"/>
</dbReference>
<feature type="non-terminal residue" evidence="6">
    <location>
        <position position="1"/>
    </location>
</feature>
<comment type="caution">
    <text evidence="6">The sequence shown here is derived from an EMBL/GenBank/DDBJ whole genome shotgun (WGS) entry which is preliminary data.</text>
</comment>